<name>A0A8S5QEU3_9CAUD</name>
<organism evidence="1">
    <name type="scientific">Siphoviridae sp. ctr2f5</name>
    <dbReference type="NCBI Taxonomy" id="2825684"/>
    <lineage>
        <taxon>Viruses</taxon>
        <taxon>Duplodnaviria</taxon>
        <taxon>Heunggongvirae</taxon>
        <taxon>Uroviricota</taxon>
        <taxon>Caudoviricetes</taxon>
    </lineage>
</organism>
<evidence type="ECO:0000313" key="1">
    <source>
        <dbReference type="EMBL" id="DAE17329.1"/>
    </source>
</evidence>
<accession>A0A8S5QEU3</accession>
<reference evidence="1" key="1">
    <citation type="journal article" date="2021" name="Proc. Natl. Acad. Sci. U.S.A.">
        <title>A Catalog of Tens of Thousands of Viruses from Human Metagenomes Reveals Hidden Associations with Chronic Diseases.</title>
        <authorList>
            <person name="Tisza M.J."/>
            <person name="Buck C.B."/>
        </authorList>
    </citation>
    <scope>NUCLEOTIDE SEQUENCE</scope>
    <source>
        <strain evidence="1">Ctr2f5</strain>
    </source>
</reference>
<sequence>MAFNKINFSAETEKDLIPAWKDYVNHYRKENFSTKKTVSGAKSLEQKEEIVNKMAFAEIAKFSNLDTSFIGQTQMSTNPMYRWAFFAVVNKLVDIVLPDVVAEDFYDFANVSVVGKGNSGKFTVKSSDLFEVSVNGNSNRHVNASRQFTGEKTLTPVNHTITTQVDLYRVMAGEESLAEYAMKVILSIEAEISIDIAYAMQESFDSRTANFKETGFTAASFKTLATRVSAANGGRKAVAVGTEIGLMNVLPTDDYLKLGLGESYNSVGYLPVFLNTPLIALSQKIDPASADYDFAISDKYIYFVSPGVQKLIQVVFEDEGLYIPDEVFSNGNLIQNASMHKGWVTGLVTNAHHGVMKLS</sequence>
<proteinExistence type="predicted"/>
<protein>
    <submittedName>
        <fullName evidence="1">Capsid protein</fullName>
    </submittedName>
</protein>
<dbReference type="EMBL" id="BK015639">
    <property type="protein sequence ID" value="DAE17329.1"/>
    <property type="molecule type" value="Genomic_DNA"/>
</dbReference>